<dbReference type="Proteomes" id="UP000663852">
    <property type="component" value="Unassembled WGS sequence"/>
</dbReference>
<organism evidence="1 2">
    <name type="scientific">Adineta ricciae</name>
    <name type="common">Rotifer</name>
    <dbReference type="NCBI Taxonomy" id="249248"/>
    <lineage>
        <taxon>Eukaryota</taxon>
        <taxon>Metazoa</taxon>
        <taxon>Spiralia</taxon>
        <taxon>Gnathifera</taxon>
        <taxon>Rotifera</taxon>
        <taxon>Eurotatoria</taxon>
        <taxon>Bdelloidea</taxon>
        <taxon>Adinetida</taxon>
        <taxon>Adinetidae</taxon>
        <taxon>Adineta</taxon>
    </lineage>
</organism>
<reference evidence="1" key="1">
    <citation type="submission" date="2021-02" db="EMBL/GenBank/DDBJ databases">
        <authorList>
            <person name="Nowell W R."/>
        </authorList>
    </citation>
    <scope>NUCLEOTIDE SEQUENCE</scope>
</reference>
<gene>
    <name evidence="1" type="ORF">EDS130_LOCUS30333</name>
</gene>
<sequence length="75" mass="8813">MNLKVLKNSPLLRMFIRTLTILYEYFQNCIKNLLNLRFIKSGQNSTNPCFPCGSETYVDNVFPDIYASVHWTTYI</sequence>
<comment type="caution">
    <text evidence="1">The sequence shown here is derived from an EMBL/GenBank/DDBJ whole genome shotgun (WGS) entry which is preliminary data.</text>
</comment>
<evidence type="ECO:0000313" key="1">
    <source>
        <dbReference type="EMBL" id="CAF1295764.1"/>
    </source>
</evidence>
<evidence type="ECO:0000313" key="2">
    <source>
        <dbReference type="Proteomes" id="UP000663852"/>
    </source>
</evidence>
<accession>A0A815DBY1</accession>
<dbReference type="EMBL" id="CAJNOJ010000211">
    <property type="protein sequence ID" value="CAF1295764.1"/>
    <property type="molecule type" value="Genomic_DNA"/>
</dbReference>
<dbReference type="AlphaFoldDB" id="A0A815DBY1"/>
<protein>
    <submittedName>
        <fullName evidence="1">Uncharacterized protein</fullName>
    </submittedName>
</protein>
<proteinExistence type="predicted"/>
<name>A0A815DBY1_ADIRI</name>